<feature type="domain" description="DUF5979" evidence="8">
    <location>
        <begin position="1383"/>
        <end position="1487"/>
    </location>
</feature>
<evidence type="ECO:0000256" key="3">
    <source>
        <dbReference type="ARBA" id="ARBA00022581"/>
    </source>
</evidence>
<dbReference type="Pfam" id="PF17210">
    <property type="entry name" value="SdrD_B"/>
    <property type="match status" value="1"/>
</dbReference>
<name>A0A2W5WVZ1_9MICO</name>
<evidence type="ECO:0000256" key="2">
    <source>
        <dbReference type="ARBA" id="ARBA00022525"/>
    </source>
</evidence>
<dbReference type="SUPFAM" id="SSF50939">
    <property type="entry name" value="Sialidases"/>
    <property type="match status" value="2"/>
</dbReference>
<protein>
    <submittedName>
        <fullName evidence="9">Uncharacterized protein</fullName>
    </submittedName>
</protein>
<dbReference type="GO" id="GO:0005576">
    <property type="term" value="C:extracellular region"/>
    <property type="evidence" value="ECO:0007669"/>
    <property type="project" value="UniProtKB-SubCell"/>
</dbReference>
<keyword evidence="6" id="KW-0472">Membrane</keyword>
<feature type="domain" description="SD-repeat containing protein B" evidence="7">
    <location>
        <begin position="940"/>
        <end position="1024"/>
    </location>
</feature>
<proteinExistence type="predicted"/>
<dbReference type="SUPFAM" id="SSF117074">
    <property type="entry name" value="Hypothetical protein PA1324"/>
    <property type="match status" value="1"/>
</dbReference>
<dbReference type="GO" id="GO:0005975">
    <property type="term" value="P:carbohydrate metabolic process"/>
    <property type="evidence" value="ECO:0007669"/>
    <property type="project" value="UniProtKB-ARBA"/>
</dbReference>
<organism evidence="9 10">
    <name type="scientific">Xylanimonas oleitrophica</name>
    <dbReference type="NCBI Taxonomy" id="2607479"/>
    <lineage>
        <taxon>Bacteria</taxon>
        <taxon>Bacillati</taxon>
        <taxon>Actinomycetota</taxon>
        <taxon>Actinomycetes</taxon>
        <taxon>Micrococcales</taxon>
        <taxon>Promicromonosporaceae</taxon>
        <taxon>Xylanimonas</taxon>
    </lineage>
</organism>
<feature type="domain" description="DUF5979" evidence="8">
    <location>
        <begin position="1839"/>
        <end position="1948"/>
    </location>
</feature>
<evidence type="ECO:0000313" key="9">
    <source>
        <dbReference type="EMBL" id="PZR55340.1"/>
    </source>
</evidence>
<dbReference type="Pfam" id="PF19407">
    <property type="entry name" value="DUF5979"/>
    <property type="match status" value="8"/>
</dbReference>
<evidence type="ECO:0000256" key="6">
    <source>
        <dbReference type="SAM" id="Phobius"/>
    </source>
</evidence>
<evidence type="ECO:0000313" key="10">
    <source>
        <dbReference type="Proteomes" id="UP000248783"/>
    </source>
</evidence>
<keyword evidence="2" id="KW-0964">Secreted</keyword>
<dbReference type="PANTHER" id="PTHR13037:SF24">
    <property type="entry name" value="POLYCOMB PROTEIN PCL-RELATED"/>
    <property type="match status" value="1"/>
</dbReference>
<feature type="domain" description="DUF5979" evidence="8">
    <location>
        <begin position="1726"/>
        <end position="1830"/>
    </location>
</feature>
<sequence>MALTAGMVVAPLVPGVPDPPASAAPEDVIAAGRVFADYDGDGVYDEDPQGGFVEHGVDGVTVTVTDALGRSASTRSVRAQEFVLGQDGQPGGWAWTADGDWSITEGEFAAQNDGAVPFVKEGEPAAQLRVTFAEVPANHESWFAADRQQNGTSVQFVQAGDESVDYALLRPEAHRVDPLDVITAVQSAGSPAHPSVADVPALVSADWTTSQAIHSYQDLNQNGVYDEGIDRFAPLDPDGNEYRWYQDLNGNGFWDEGEPPSSVAFIDENGNGVWDMGPWSQNTVYGGLAPTGPTQTVQPVTFGSVNIRYPGSGAGCWAGPITVTQRLVEPQTVPDHPETAVDESSNPRAGAYVATGVPVPSWCPASPGTVSGVFVPGGFYDGEPQFTAAPTTEVTTPEETREIATFGEVGSVWGVAYERTSNTALVSAAYKRLSGLAEHRWGGSTERALGGIFRIPDVLAPGTGKIADDIGPSGDVEPWFSLTDVGIPVGSVPSNAARGIDAPTDSVADPDAFARAARVGIGGIDTWTDGFTTYLYVMNLADQNLYRIDISPTNPGSPAYDPGFTPTAADVLQIPLGLGPQQRPWAVEVWNDEVHVGWVDTGTAPGSCAAQVDPGLPPVPGGTPPPDPGLPECDSYEPMTAVMATVGVDGGAPVPVLEMSLGYPRGNPIGNWGDQGDRYSDENPQTRHWNTWTDVWTWDAADADGDGWPDGSVGIDAGQGSGWSTGHHVQVYPQAVLSSFTFDPDGYVTLGFTDRTSLQGGNIQWAADVGQPGGSSPETYFETVSSGDMLVAGWDTHEQTYVLENQGYTRAWGLDGTYNQRWDASVEHHSTGPGGYEFYDDDQALDASARGASGTLNHEEVSLGAVLRPPGATQVATTAFDPLVNIRVQGLMWLSEDAGTPERAVELTDDPGQAVTPSGSFQKGGGLGDLDALTPPAPVEIGNRVWFDADQDGEQSADEPGVGGVTVELVDADGAVIGTQVTADDGTYYFSTRDDDPEHFAPMEHGADYTVRFVRPDDGALTVDLWGTTVTAPWSAVPFTAEQATPEVLVNPRDPTDNSDGVSVRPEPVLPEDPPPPAPAVDPERTDSNADLVTGEFAFTLGGPGANDHSIDAGFLAFAPLTVEKIIDPTGAPAAPGTTFDLVLDAVDFRGLPVGPAAPDPDAAFTFAELAQLEQNADLVTPADPDGIADGVLTVTAGADGTFEPLTAWFPLGTTVQVTEAASDAVEEVTYAPEGPVELVDGGTVAAPVTVRVTNRLAAGTFTVTKSVDGAAAGQVPDGATFPMQYSTDGGATWVDFVIGYDADGDGAPAPFTSPALPVGTQVLVREALPAPPPGVTWGAVTIGGEGVTYDPATGQASFTVTAGETGVVLTVTNVAEPAPGGFEVVKEVTGGAAGDVPAGTVFPVEYSTDGGQTWLPLEVAADGTPVGVADLPAGTVVQLREGTPLPALPGVVWGTPTFTVGAGAPQQGSATFVVEPGVTVSVTLTNLAEPEPGTFSVRKIVLGGAAGVVGQSAPTFVLEYAVVPPDPQEPLEWVQLPIPWGQVAFPEGEFEPGTQIMVREAEPLPGVAGVEWGPPQLFVDGEPVASPATITVRPGDEPSPVISLLNTAQPAPGAFTISKDVQGPAAGAVSGDATFTIEYTIDGGAPVQVEVPFGGTVTVPDVPAGATVTVSEVGLPDVAGVVWGAPVISVDGVPQTGDPVTFVVQPGTGVAVGVSNTAEEAPGRFTVVKEVTGGGAADVPPGTEFVLEYSTDGGDTWAGLTVPLGSLATSADLPAGTQVLVREGPLPAVPGVVFGEPSITGEGVTTDAATGYATFTVGAAGVVELTLTNPAEQAPGGFGVVKAVDGEGAGGVPSAVTFTVEYSTDDGQTWTPLTVSPGSGLPVTVADLPAGTQVLLRETADRPALPQVEWGAVTISGDGVTYDPATGQASFTVGAGTTVVLTVTNTADLAPGTFSVEKALTGGAAGEVPDGTTFTVRYTYTGADGETVEAEQTLTVGEPWTSAELPAGTVVTLTEVDLPDVPGITWGEPAFSGTGVTVDPATGQATLTVGAGAVVEVVLTNDAGHEPGRFTVLKVLDGDGAALVPDDATFTIQYAVGDAPVETVEVVAGQPWMSPELPYGAEVTVSEPRLPLVPGVTWDVPSVSVDGGEPAAPPVTFTIGAGTTVGVVVTNHAQLAPGAFTVVKQVTGGAAGAVPDDQVFPLEYLVDGEGPTVLGVPASGEPVTVSGLPDGAEVRLREVTPLPEVPGVVWGQVTIAGEGVTYDPATGLAVFAAADGASVSLVVTNPAELPPDPPGPTPPPPTTPPPAPPTPPAPPPATPPPPGLPPGETPPGETPPGAAPPPSARPPFPWLPVTGASGVGLLLALAAGAVTLGTVLVRRRRGGTDPTGEE</sequence>
<keyword evidence="10" id="KW-1185">Reference proteome</keyword>
<feature type="compositionally biased region" description="Pro residues" evidence="5">
    <location>
        <begin position="2289"/>
        <end position="2351"/>
    </location>
</feature>
<feature type="transmembrane region" description="Helical" evidence="6">
    <location>
        <begin position="2351"/>
        <end position="2378"/>
    </location>
</feature>
<dbReference type="Proteomes" id="UP000248783">
    <property type="component" value="Unassembled WGS sequence"/>
</dbReference>
<feature type="compositionally biased region" description="Pro residues" evidence="5">
    <location>
        <begin position="1068"/>
        <end position="1080"/>
    </location>
</feature>
<comment type="caution">
    <text evidence="9">The sequence shown here is derived from an EMBL/GenBank/DDBJ whole genome shotgun (WGS) entry which is preliminary data.</text>
</comment>
<keyword evidence="4" id="KW-0732">Signal</keyword>
<feature type="domain" description="DUF5979" evidence="8">
    <location>
        <begin position="1955"/>
        <end position="2063"/>
    </location>
</feature>
<evidence type="ECO:0000256" key="4">
    <source>
        <dbReference type="ARBA" id="ARBA00022729"/>
    </source>
</evidence>
<feature type="domain" description="DUF5979" evidence="8">
    <location>
        <begin position="1262"/>
        <end position="1374"/>
    </location>
</feature>
<accession>A0A2W5WVZ1</accession>
<evidence type="ECO:0000259" key="7">
    <source>
        <dbReference type="Pfam" id="PF17210"/>
    </source>
</evidence>
<feature type="region of interest" description="Disordered" evidence="5">
    <location>
        <begin position="1045"/>
        <end position="1088"/>
    </location>
</feature>
<dbReference type="InterPro" id="IPR046022">
    <property type="entry name" value="DUF5979"/>
</dbReference>
<evidence type="ECO:0000256" key="5">
    <source>
        <dbReference type="SAM" id="MobiDB-lite"/>
    </source>
</evidence>
<comment type="subcellular location">
    <subcellularLocation>
        <location evidence="1">Secreted</location>
    </subcellularLocation>
</comment>
<dbReference type="InterPro" id="IPR013783">
    <property type="entry name" value="Ig-like_fold"/>
</dbReference>
<evidence type="ECO:0000259" key="8">
    <source>
        <dbReference type="Pfam" id="PF19407"/>
    </source>
</evidence>
<evidence type="ECO:0000256" key="1">
    <source>
        <dbReference type="ARBA" id="ARBA00004613"/>
    </source>
</evidence>
<feature type="domain" description="DUF5979" evidence="8">
    <location>
        <begin position="2071"/>
        <end position="2173"/>
    </location>
</feature>
<reference evidence="9 10" key="1">
    <citation type="submission" date="2018-06" db="EMBL/GenBank/DDBJ databases">
        <title>Whole genome sequencing of a novel hydrocarbon degrading bacterial strain, PW21 isolated from oil contaminated produced water sample.</title>
        <authorList>
            <person name="Nagkirti P."/>
            <person name="Shaikh A."/>
            <person name="Gowdaman V."/>
            <person name="Engineer A.E."/>
            <person name="Dagar S."/>
            <person name="Dhakephalkar P.K."/>
        </authorList>
    </citation>
    <scope>NUCLEOTIDE SEQUENCE [LARGE SCALE GENOMIC DNA]</scope>
    <source>
        <strain evidence="9 10">PW21</strain>
    </source>
</reference>
<keyword evidence="3" id="KW-0945">Host-virus interaction</keyword>
<keyword evidence="6" id="KW-1133">Transmembrane helix</keyword>
<dbReference type="InterPro" id="IPR033764">
    <property type="entry name" value="Sdr_B"/>
</dbReference>
<keyword evidence="6" id="KW-0812">Transmembrane</keyword>
<gene>
    <name evidence="9" type="ORF">DNL40_02935</name>
</gene>
<feature type="domain" description="DUF5979" evidence="8">
    <location>
        <begin position="1616"/>
        <end position="1719"/>
    </location>
</feature>
<dbReference type="InterPro" id="IPR036278">
    <property type="entry name" value="Sialidase_sf"/>
</dbReference>
<feature type="region of interest" description="Disordered" evidence="5">
    <location>
        <begin position="2285"/>
        <end position="2356"/>
    </location>
</feature>
<feature type="domain" description="DUF5979" evidence="8">
    <location>
        <begin position="2181"/>
        <end position="2286"/>
    </location>
</feature>
<dbReference type="Gene3D" id="2.60.40.10">
    <property type="entry name" value="Immunoglobulins"/>
    <property type="match status" value="1"/>
</dbReference>
<dbReference type="PANTHER" id="PTHR13037">
    <property type="entry name" value="FORMIN"/>
    <property type="match status" value="1"/>
</dbReference>
<dbReference type="EMBL" id="QKWH01000001">
    <property type="protein sequence ID" value="PZR55340.1"/>
    <property type="molecule type" value="Genomic_DNA"/>
</dbReference>